<dbReference type="SUPFAM" id="SSF50405">
    <property type="entry name" value="Actin-crosslinking proteins"/>
    <property type="match status" value="1"/>
</dbReference>
<dbReference type="PANTHER" id="PTHR31205">
    <property type="entry name" value="ACTIN CROSS-LINKING PROTEIN (DUF569)"/>
    <property type="match status" value="1"/>
</dbReference>
<accession>A0AAV1C096</accession>
<keyword evidence="3" id="KW-1185">Reference proteome</keyword>
<dbReference type="PANTHER" id="PTHR31205:SF77">
    <property type="entry name" value="CROSS-LINKING PROTEIN, PUTATIVE (DUF569)-RELATED"/>
    <property type="match status" value="1"/>
</dbReference>
<feature type="domain" description="DUF569" evidence="1">
    <location>
        <begin position="1"/>
        <end position="145"/>
    </location>
</feature>
<dbReference type="EMBL" id="OX459118">
    <property type="protein sequence ID" value="CAI9089074.1"/>
    <property type="molecule type" value="Genomic_DNA"/>
</dbReference>
<dbReference type="InterPro" id="IPR007679">
    <property type="entry name" value="DUF569"/>
</dbReference>
<gene>
    <name evidence="2" type="ORF">OLC1_LOCUS1495</name>
</gene>
<protein>
    <submittedName>
        <fullName evidence="2">OLC1v1023575C1</fullName>
    </submittedName>
</protein>
<dbReference type="Proteomes" id="UP001161247">
    <property type="component" value="Chromosome 1"/>
</dbReference>
<dbReference type="Pfam" id="PF04601">
    <property type="entry name" value="DUF569"/>
    <property type="match status" value="1"/>
</dbReference>
<name>A0AAV1C096_OLDCO</name>
<dbReference type="CDD" id="cd23340">
    <property type="entry name" value="beta-trefoil_FSCN_ACP-like"/>
    <property type="match status" value="1"/>
</dbReference>
<dbReference type="Gene3D" id="2.80.10.50">
    <property type="match status" value="1"/>
</dbReference>
<dbReference type="AlphaFoldDB" id="A0AAV1C096"/>
<proteinExistence type="predicted"/>
<evidence type="ECO:0000313" key="2">
    <source>
        <dbReference type="EMBL" id="CAI9089074.1"/>
    </source>
</evidence>
<evidence type="ECO:0000313" key="3">
    <source>
        <dbReference type="Proteomes" id="UP001161247"/>
    </source>
</evidence>
<organism evidence="2 3">
    <name type="scientific">Oldenlandia corymbosa var. corymbosa</name>
    <dbReference type="NCBI Taxonomy" id="529605"/>
    <lineage>
        <taxon>Eukaryota</taxon>
        <taxon>Viridiplantae</taxon>
        <taxon>Streptophyta</taxon>
        <taxon>Embryophyta</taxon>
        <taxon>Tracheophyta</taxon>
        <taxon>Spermatophyta</taxon>
        <taxon>Magnoliopsida</taxon>
        <taxon>eudicotyledons</taxon>
        <taxon>Gunneridae</taxon>
        <taxon>Pentapetalae</taxon>
        <taxon>asterids</taxon>
        <taxon>lamiids</taxon>
        <taxon>Gentianales</taxon>
        <taxon>Rubiaceae</taxon>
        <taxon>Rubioideae</taxon>
        <taxon>Spermacoceae</taxon>
        <taxon>Hedyotis-Oldenlandia complex</taxon>
        <taxon>Oldenlandia</taxon>
    </lineage>
</organism>
<evidence type="ECO:0000259" key="1">
    <source>
        <dbReference type="Pfam" id="PF04601"/>
    </source>
</evidence>
<reference evidence="2" key="1">
    <citation type="submission" date="2023-03" db="EMBL/GenBank/DDBJ databases">
        <authorList>
            <person name="Julca I."/>
        </authorList>
    </citation>
    <scope>NUCLEOTIDE SEQUENCE</scope>
</reference>
<sequence length="202" mass="23322">MELFQKAKTIRLRSYRDKYLTALDDGETVIQDRDGSAKNATWTVEFVPGTNNALRLVSCYGTYLTASNIPFVPKTITGRRVLQTVPESDRDPRIDWEPIRDGFQVKLHTAIWGNFLRPNGGVPPWRNSITHDIPHRTSTHNKMLWDVEVVEIRNVPKQPPNNKEDHHRRAHSDFTFNRSRSCSSSKSFLSRNSNVLRPHDFV</sequence>
<dbReference type="InterPro" id="IPR008999">
    <property type="entry name" value="Actin-crosslinking"/>
</dbReference>